<sequence>MVASDDDAWTSGALIRLVEIVSMATGACKTWDEDESEVVKDNLPSVREAWALILQGGSAAGRGQRAAVDQKLLTPEEKWKPIRELLGNPNFKPGVRTTYAAAIGTSDADVNAAHNTNSLKIQAAFATLRSNVSTLKTNYTKSGNNDSEEMLNQQLNQATPLYHKPVLYLWLLIQAEIVPTDFYHALAKSVDGNAACEFGIGVYDAVEIPSGPKKRKKDTSAAPLAAQMADFTRTFADVGRRMAAALSSLAEPSAQRARAPNARHVEQIVADELDENLRQAALASSALSNAIKNYVDSKASGIFNDADLEVFAAGVKTKQKEVTQLSLAREVLLSRQRAAGAERGRGRGA</sequence>
<evidence type="ECO:0000313" key="2">
    <source>
        <dbReference type="Proteomes" id="UP000751190"/>
    </source>
</evidence>
<dbReference type="AlphaFoldDB" id="A0A8J6CBH8"/>
<protein>
    <submittedName>
        <fullName evidence="1">Uncharacterized protein</fullName>
    </submittedName>
</protein>
<dbReference type="EMBL" id="JAGTXO010000015">
    <property type="protein sequence ID" value="KAG8463715.1"/>
    <property type="molecule type" value="Genomic_DNA"/>
</dbReference>
<accession>A0A8J6CBH8</accession>
<proteinExistence type="predicted"/>
<organism evidence="1 2">
    <name type="scientific">Diacronema lutheri</name>
    <name type="common">Unicellular marine alga</name>
    <name type="synonym">Monochrysis lutheri</name>
    <dbReference type="NCBI Taxonomy" id="2081491"/>
    <lineage>
        <taxon>Eukaryota</taxon>
        <taxon>Haptista</taxon>
        <taxon>Haptophyta</taxon>
        <taxon>Pavlovophyceae</taxon>
        <taxon>Pavlovales</taxon>
        <taxon>Pavlovaceae</taxon>
        <taxon>Diacronema</taxon>
    </lineage>
</organism>
<name>A0A8J6CBH8_DIALT</name>
<reference evidence="1" key="1">
    <citation type="submission" date="2021-05" db="EMBL/GenBank/DDBJ databases">
        <title>The genome of the haptophyte Pavlova lutheri (Diacronema luteri, Pavlovales) - a model for lipid biosynthesis in eukaryotic algae.</title>
        <authorList>
            <person name="Hulatt C.J."/>
            <person name="Posewitz M.C."/>
        </authorList>
    </citation>
    <scope>NUCLEOTIDE SEQUENCE</scope>
    <source>
        <strain evidence="1">NIVA-4/92</strain>
    </source>
</reference>
<keyword evidence="2" id="KW-1185">Reference proteome</keyword>
<gene>
    <name evidence="1" type="ORF">KFE25_003988</name>
</gene>
<dbReference type="Proteomes" id="UP000751190">
    <property type="component" value="Unassembled WGS sequence"/>
</dbReference>
<evidence type="ECO:0000313" key="1">
    <source>
        <dbReference type="EMBL" id="KAG8463715.1"/>
    </source>
</evidence>
<comment type="caution">
    <text evidence="1">The sequence shown here is derived from an EMBL/GenBank/DDBJ whole genome shotgun (WGS) entry which is preliminary data.</text>
</comment>